<dbReference type="NCBIfam" id="TIGR01163">
    <property type="entry name" value="rpe"/>
    <property type="match status" value="1"/>
</dbReference>
<dbReference type="Proteomes" id="UP000032552">
    <property type="component" value="Unassembled WGS sequence"/>
</dbReference>
<dbReference type="EC" id="5.1.3.1" evidence="7 10"/>
<feature type="binding site" evidence="10">
    <location>
        <begin position="173"/>
        <end position="175"/>
    </location>
    <ligand>
        <name>substrate</name>
    </ligand>
</feature>
<evidence type="ECO:0000256" key="11">
    <source>
        <dbReference type="PIRNR" id="PIRNR001461"/>
    </source>
</evidence>
<feature type="binding site" evidence="10 13">
    <location>
        <position position="64"/>
    </location>
    <ligand>
        <name>a divalent metal cation</name>
        <dbReference type="ChEBI" id="CHEBI:60240"/>
    </ligand>
</feature>
<dbReference type="InterPro" id="IPR011060">
    <property type="entry name" value="RibuloseP-bd_barrel"/>
</dbReference>
<organism evidence="15 16">
    <name type="scientific">Lacticaseibacillus paracasei NRIC 0644</name>
    <dbReference type="NCBI Taxonomy" id="1435038"/>
    <lineage>
        <taxon>Bacteria</taxon>
        <taxon>Bacillati</taxon>
        <taxon>Bacillota</taxon>
        <taxon>Bacilli</taxon>
        <taxon>Lactobacillales</taxon>
        <taxon>Lactobacillaceae</taxon>
        <taxon>Lacticaseibacillus</taxon>
    </lineage>
</organism>
<comment type="similarity">
    <text evidence="6 10 11">Belongs to the ribulose-phosphate 3-epimerase family.</text>
</comment>
<feature type="binding site" evidence="10 14">
    <location>
        <begin position="195"/>
        <end position="196"/>
    </location>
    <ligand>
        <name>substrate</name>
    </ligand>
</feature>
<evidence type="ECO:0000256" key="5">
    <source>
        <dbReference type="ARBA" id="ARBA00001954"/>
    </source>
</evidence>
<dbReference type="GO" id="GO:0019323">
    <property type="term" value="P:pentose catabolic process"/>
    <property type="evidence" value="ECO:0007669"/>
    <property type="project" value="UniProtKB-UniRule"/>
</dbReference>
<comment type="caution">
    <text evidence="15">The sequence shown here is derived from an EMBL/GenBank/DDBJ whole genome shotgun (WGS) entry which is preliminary data.</text>
</comment>
<dbReference type="RefSeq" id="WP_003564711.1">
    <property type="nucleotide sequence ID" value="NZ_BAYM01000244.1"/>
</dbReference>
<keyword evidence="10 11" id="KW-0119">Carbohydrate metabolism</keyword>
<dbReference type="PANTHER" id="PTHR11749">
    <property type="entry name" value="RIBULOSE-5-PHOSPHATE-3-EPIMERASE"/>
    <property type="match status" value="1"/>
</dbReference>
<keyword evidence="13" id="KW-0862">Zinc</keyword>
<dbReference type="AlphaFoldDB" id="A0A0C9NZS2"/>
<evidence type="ECO:0000313" key="16">
    <source>
        <dbReference type="Proteomes" id="UP000032552"/>
    </source>
</evidence>
<dbReference type="GO" id="GO:0004750">
    <property type="term" value="F:D-ribulose-phosphate 3-epimerase activity"/>
    <property type="evidence" value="ECO:0007669"/>
    <property type="project" value="UniProtKB-UniRule"/>
</dbReference>
<evidence type="ECO:0000313" key="15">
    <source>
        <dbReference type="EMBL" id="GAN37575.1"/>
    </source>
</evidence>
<evidence type="ECO:0000256" key="12">
    <source>
        <dbReference type="PIRSR" id="PIRSR001461-1"/>
    </source>
</evidence>
<proteinExistence type="inferred from homology"/>
<feature type="binding site" evidence="14">
    <location>
        <position position="175"/>
    </location>
    <ligand>
        <name>substrate</name>
    </ligand>
</feature>
<evidence type="ECO:0000256" key="2">
    <source>
        <dbReference type="ARBA" id="ARBA00001936"/>
    </source>
</evidence>
<dbReference type="PROSITE" id="PS01085">
    <property type="entry name" value="RIBUL_P_3_EPIMER_1"/>
    <property type="match status" value="1"/>
</dbReference>
<evidence type="ECO:0000256" key="3">
    <source>
        <dbReference type="ARBA" id="ARBA00001941"/>
    </source>
</evidence>
<accession>A0A0C9NZS2</accession>
<keyword evidence="9 10" id="KW-0413">Isomerase</keyword>
<feature type="active site" description="Proton donor" evidence="10 12">
    <location>
        <position position="173"/>
    </location>
</feature>
<dbReference type="PROSITE" id="PS01086">
    <property type="entry name" value="RIBUL_P_3_EPIMER_2"/>
    <property type="match status" value="1"/>
</dbReference>
<dbReference type="Pfam" id="PF00834">
    <property type="entry name" value="Ribul_P_3_epim"/>
    <property type="match status" value="1"/>
</dbReference>
<evidence type="ECO:0000256" key="4">
    <source>
        <dbReference type="ARBA" id="ARBA00001947"/>
    </source>
</evidence>
<comment type="catalytic activity">
    <reaction evidence="1 10 11">
        <text>D-ribulose 5-phosphate = D-xylulose 5-phosphate</text>
        <dbReference type="Rhea" id="RHEA:13677"/>
        <dbReference type="ChEBI" id="CHEBI:57737"/>
        <dbReference type="ChEBI" id="CHEBI:58121"/>
        <dbReference type="EC" id="5.1.3.1"/>
    </reaction>
</comment>
<feature type="active site" description="Proton acceptor" evidence="10 12">
    <location>
        <position position="33"/>
    </location>
</feature>
<feature type="binding site" evidence="10 13">
    <location>
        <position position="173"/>
    </location>
    <ligand>
        <name>a divalent metal cation</name>
        <dbReference type="ChEBI" id="CHEBI:60240"/>
    </ligand>
</feature>
<comment type="cofactor">
    <cofactor evidence="5">
        <name>Fe(2+)</name>
        <dbReference type="ChEBI" id="CHEBI:29033"/>
    </cofactor>
</comment>
<dbReference type="GO" id="GO:0006098">
    <property type="term" value="P:pentose-phosphate shunt"/>
    <property type="evidence" value="ECO:0007669"/>
    <property type="project" value="UniProtKB-UniRule"/>
</dbReference>
<dbReference type="SUPFAM" id="SSF51366">
    <property type="entry name" value="Ribulose-phoshate binding barrel"/>
    <property type="match status" value="1"/>
</dbReference>
<feature type="binding site" evidence="10 14">
    <location>
        <position position="64"/>
    </location>
    <ligand>
        <name>substrate</name>
    </ligand>
</feature>
<dbReference type="InterPro" id="IPR026019">
    <property type="entry name" value="Ribul_P_3_epim"/>
</dbReference>
<keyword evidence="13" id="KW-0464">Manganese</keyword>
<reference evidence="16" key="1">
    <citation type="submission" date="2014-05" db="EMBL/GenBank/DDBJ databases">
        <title>Whole genome sequencing of Lactobacillus casei NRIC0644.</title>
        <authorList>
            <person name="Atarashi H."/>
            <person name="Yoshida Y."/>
            <person name="Fujimura S."/>
            <person name="Tanaka N."/>
            <person name="Shiwa Y."/>
            <person name="Yoshikawa H."/>
            <person name="Okada S."/>
            <person name="Nakagawa J."/>
        </authorList>
    </citation>
    <scope>NUCLEOTIDE SEQUENCE [LARGE SCALE GENOMIC DNA]</scope>
    <source>
        <strain evidence="16">NRIC0644</strain>
    </source>
</reference>
<feature type="binding site" evidence="10 13">
    <location>
        <position position="33"/>
    </location>
    <ligand>
        <name>a divalent metal cation</name>
        <dbReference type="ChEBI" id="CHEBI:60240"/>
    </ligand>
</feature>
<comment type="pathway">
    <text evidence="10">Carbohydrate degradation.</text>
</comment>
<dbReference type="PIRSF" id="PIRSF001461">
    <property type="entry name" value="RPE"/>
    <property type="match status" value="1"/>
</dbReference>
<protein>
    <recommendedName>
        <fullName evidence="7 10">Ribulose-phosphate 3-epimerase</fullName>
        <ecNumber evidence="7 10">5.1.3.1</ecNumber>
    </recommendedName>
</protein>
<comment type="cofactor">
    <cofactor evidence="4">
        <name>Zn(2+)</name>
        <dbReference type="ChEBI" id="CHEBI:29105"/>
    </cofactor>
</comment>
<comment type="function">
    <text evidence="10">Catalyzes the reversible epimerization of D-ribulose 5-phosphate to D-xylulose 5-phosphate.</text>
</comment>
<feature type="binding site" evidence="10 13">
    <location>
        <position position="31"/>
    </location>
    <ligand>
        <name>a divalent metal cation</name>
        <dbReference type="ChEBI" id="CHEBI:60240"/>
    </ligand>
</feature>
<evidence type="ECO:0000256" key="1">
    <source>
        <dbReference type="ARBA" id="ARBA00001782"/>
    </source>
</evidence>
<feature type="binding site" evidence="10 14">
    <location>
        <position position="6"/>
    </location>
    <ligand>
        <name>substrate</name>
    </ligand>
</feature>
<evidence type="ECO:0000256" key="13">
    <source>
        <dbReference type="PIRSR" id="PIRSR001461-2"/>
    </source>
</evidence>
<dbReference type="InterPro" id="IPR013785">
    <property type="entry name" value="Aldolase_TIM"/>
</dbReference>
<dbReference type="NCBIfam" id="NF004076">
    <property type="entry name" value="PRK05581.1-4"/>
    <property type="match status" value="1"/>
</dbReference>
<keyword evidence="13" id="KW-0170">Cobalt</keyword>
<dbReference type="CDD" id="cd00429">
    <property type="entry name" value="RPE"/>
    <property type="match status" value="1"/>
</dbReference>
<evidence type="ECO:0000256" key="8">
    <source>
        <dbReference type="ARBA" id="ARBA00022723"/>
    </source>
</evidence>
<comment type="cofactor">
    <cofactor evidence="3">
        <name>Co(2+)</name>
        <dbReference type="ChEBI" id="CHEBI:48828"/>
    </cofactor>
</comment>
<dbReference type="GO" id="GO:0046872">
    <property type="term" value="F:metal ion binding"/>
    <property type="evidence" value="ECO:0007669"/>
    <property type="project" value="UniProtKB-UniRule"/>
</dbReference>
<dbReference type="EMBL" id="BAYM01000244">
    <property type="protein sequence ID" value="GAN37575.1"/>
    <property type="molecule type" value="Genomic_DNA"/>
</dbReference>
<gene>
    <name evidence="10" type="primary">rpe</name>
    <name evidence="15" type="ORF">LC0644_2164</name>
</gene>
<dbReference type="Gene3D" id="3.20.20.70">
    <property type="entry name" value="Aldolase class I"/>
    <property type="match status" value="1"/>
</dbReference>
<comment type="cofactor">
    <cofactor evidence="10 13">
        <name>a divalent metal cation</name>
        <dbReference type="ChEBI" id="CHEBI:60240"/>
    </cofactor>
    <text evidence="10 13">Binds 1 divalent metal cation per subunit.</text>
</comment>
<keyword evidence="8 10" id="KW-0479">Metal-binding</keyword>
<evidence type="ECO:0000256" key="14">
    <source>
        <dbReference type="PIRSR" id="PIRSR001461-3"/>
    </source>
</evidence>
<evidence type="ECO:0000256" key="6">
    <source>
        <dbReference type="ARBA" id="ARBA00009541"/>
    </source>
</evidence>
<dbReference type="FunFam" id="3.20.20.70:FF:000004">
    <property type="entry name" value="Ribulose-phosphate 3-epimerase"/>
    <property type="match status" value="1"/>
</dbReference>
<dbReference type="HAMAP" id="MF_02227">
    <property type="entry name" value="RPE"/>
    <property type="match status" value="1"/>
</dbReference>
<evidence type="ECO:0000256" key="7">
    <source>
        <dbReference type="ARBA" id="ARBA00013188"/>
    </source>
</evidence>
<evidence type="ECO:0000256" key="10">
    <source>
        <dbReference type="HAMAP-Rule" id="MF_02227"/>
    </source>
</evidence>
<dbReference type="GeneID" id="57090325"/>
<dbReference type="InterPro" id="IPR000056">
    <property type="entry name" value="Ribul_P_3_epim-like"/>
</dbReference>
<comment type="cofactor">
    <cofactor evidence="2">
        <name>Mn(2+)</name>
        <dbReference type="ChEBI" id="CHEBI:29035"/>
    </cofactor>
</comment>
<sequence length="216" mass="23189">MKIAPSILSADFAHLARDVEKVEKAGADLLHVDVMDGHFVSNLTFGPLVVQALRPVTSLPLEVHLMVSDPAAWVADFAEAGADTILVHEEATDHLYGVLQHVIEKGVRAGVVINPGTPLSSLEEVLPLVDQVLVMTVNPGFGGQKFLTPMVDKVDRLYQLRKARKLHFDIEVDGGINNQTVKAAADAGTDIFVAGSYVFGSKNVGDAMNSLREAVK</sequence>
<name>A0A0C9NZS2_LACPA</name>
<feature type="binding site" evidence="10 14">
    <location>
        <begin position="140"/>
        <end position="143"/>
    </location>
    <ligand>
        <name>substrate</name>
    </ligand>
</feature>
<dbReference type="GO" id="GO:0005737">
    <property type="term" value="C:cytoplasm"/>
    <property type="evidence" value="ECO:0007669"/>
    <property type="project" value="UniProtKB-ARBA"/>
</dbReference>
<evidence type="ECO:0000256" key="9">
    <source>
        <dbReference type="ARBA" id="ARBA00023235"/>
    </source>
</evidence>